<dbReference type="InterPro" id="IPR005746">
    <property type="entry name" value="Thioredoxin"/>
</dbReference>
<evidence type="ECO:0000313" key="10">
    <source>
        <dbReference type="EMBL" id="XFO65997.1"/>
    </source>
</evidence>
<gene>
    <name evidence="10" type="primary">trxA_2</name>
    <name evidence="10" type="ORF">SPSIL_021450</name>
</gene>
<keyword evidence="6" id="KW-0676">Redox-active center</keyword>
<sequence>MATVVNANDNNFQEEVLDTAKPVLVDFWAPWCGYCNKLAPIMDELAQEMSDQIKVVKVNVDENRSLTQKYGVMSLPTMIVFKDGEQLEKLTGYLPKANITSKLKKLV</sequence>
<dbReference type="Gene3D" id="3.40.30.10">
    <property type="entry name" value="Glutaredoxin"/>
    <property type="match status" value="1"/>
</dbReference>
<dbReference type="PANTHER" id="PTHR45663">
    <property type="entry name" value="GEO12009P1"/>
    <property type="match status" value="1"/>
</dbReference>
<evidence type="ECO:0000313" key="11">
    <source>
        <dbReference type="Proteomes" id="UP000216752"/>
    </source>
</evidence>
<proteinExistence type="inferred from homology"/>
<dbReference type="Pfam" id="PF00085">
    <property type="entry name" value="Thioredoxin"/>
    <property type="match status" value="1"/>
</dbReference>
<dbReference type="Proteomes" id="UP000216752">
    <property type="component" value="Chromosome"/>
</dbReference>
<evidence type="ECO:0000256" key="8">
    <source>
        <dbReference type="PIRNR" id="PIRNR000077"/>
    </source>
</evidence>
<dbReference type="InterPro" id="IPR036249">
    <property type="entry name" value="Thioredoxin-like_sf"/>
</dbReference>
<feature type="domain" description="Thioredoxin" evidence="9">
    <location>
        <begin position="1"/>
        <end position="107"/>
    </location>
</feature>
<dbReference type="PROSITE" id="PS51352">
    <property type="entry name" value="THIOREDOXIN_2"/>
    <property type="match status" value="1"/>
</dbReference>
<keyword evidence="3" id="KW-0813">Transport</keyword>
<evidence type="ECO:0000256" key="5">
    <source>
        <dbReference type="ARBA" id="ARBA00023157"/>
    </source>
</evidence>
<accession>A0ABZ3IKJ4</accession>
<evidence type="ECO:0000256" key="2">
    <source>
        <dbReference type="ARBA" id="ARBA00020570"/>
    </source>
</evidence>
<keyword evidence="4" id="KW-0249">Electron transport</keyword>
<dbReference type="InterPro" id="IPR013766">
    <property type="entry name" value="Thioredoxin_domain"/>
</dbReference>
<dbReference type="PANTHER" id="PTHR45663:SF11">
    <property type="entry name" value="GEO12009P1"/>
    <property type="match status" value="1"/>
</dbReference>
<protein>
    <recommendedName>
        <fullName evidence="2 7">Thioredoxin</fullName>
    </recommendedName>
</protein>
<evidence type="ECO:0000256" key="4">
    <source>
        <dbReference type="ARBA" id="ARBA00022982"/>
    </source>
</evidence>
<reference evidence="10" key="1">
    <citation type="submission" date="2024-05" db="EMBL/GenBank/DDBJ databases">
        <title>Isolation and characterization of Sporomusa carbonis sp. nov., a carboxydotrophic hydrogenogen in the genus of Sporomusa isolated from a charcoal burning pile.</title>
        <authorList>
            <person name="Boeer T."/>
            <person name="Rosenbaum F."/>
            <person name="Eysell L."/>
            <person name="Mueller V."/>
            <person name="Daniel R."/>
            <person name="Poehlein A."/>
        </authorList>
    </citation>
    <scope>NUCLEOTIDE SEQUENCE [LARGE SCALE GENOMIC DNA]</scope>
    <source>
        <strain evidence="10">DSM 10669</strain>
    </source>
</reference>
<evidence type="ECO:0000256" key="3">
    <source>
        <dbReference type="ARBA" id="ARBA00022448"/>
    </source>
</evidence>
<dbReference type="EMBL" id="CP155573">
    <property type="protein sequence ID" value="XFO65997.1"/>
    <property type="molecule type" value="Genomic_DNA"/>
</dbReference>
<keyword evidence="5" id="KW-1015">Disulfide bond</keyword>
<keyword evidence="11" id="KW-1185">Reference proteome</keyword>
<dbReference type="PRINTS" id="PR00421">
    <property type="entry name" value="THIOREDOXIN"/>
</dbReference>
<evidence type="ECO:0000256" key="6">
    <source>
        <dbReference type="ARBA" id="ARBA00023284"/>
    </source>
</evidence>
<evidence type="ECO:0000256" key="7">
    <source>
        <dbReference type="NCBIfam" id="TIGR01068"/>
    </source>
</evidence>
<dbReference type="SUPFAM" id="SSF52833">
    <property type="entry name" value="Thioredoxin-like"/>
    <property type="match status" value="1"/>
</dbReference>
<dbReference type="PIRSF" id="PIRSF000077">
    <property type="entry name" value="Thioredoxin"/>
    <property type="match status" value="1"/>
</dbReference>
<evidence type="ECO:0000256" key="1">
    <source>
        <dbReference type="ARBA" id="ARBA00008987"/>
    </source>
</evidence>
<organism evidence="10 11">
    <name type="scientific">Sporomusa silvacetica DSM 10669</name>
    <dbReference type="NCBI Taxonomy" id="1123289"/>
    <lineage>
        <taxon>Bacteria</taxon>
        <taxon>Bacillati</taxon>
        <taxon>Bacillota</taxon>
        <taxon>Negativicutes</taxon>
        <taxon>Selenomonadales</taxon>
        <taxon>Sporomusaceae</taxon>
        <taxon>Sporomusa</taxon>
    </lineage>
</organism>
<dbReference type="InterPro" id="IPR017937">
    <property type="entry name" value="Thioredoxin_CS"/>
</dbReference>
<dbReference type="PROSITE" id="PS00194">
    <property type="entry name" value="THIOREDOXIN_1"/>
    <property type="match status" value="1"/>
</dbReference>
<name>A0ABZ3IKJ4_9FIRM</name>
<dbReference type="NCBIfam" id="TIGR01068">
    <property type="entry name" value="thioredoxin"/>
    <property type="match status" value="1"/>
</dbReference>
<dbReference type="RefSeq" id="WP_094605656.1">
    <property type="nucleotide sequence ID" value="NZ_CP155573.1"/>
</dbReference>
<dbReference type="CDD" id="cd02947">
    <property type="entry name" value="TRX_family"/>
    <property type="match status" value="1"/>
</dbReference>
<comment type="similarity">
    <text evidence="1 8">Belongs to the thioredoxin family.</text>
</comment>
<evidence type="ECO:0000259" key="9">
    <source>
        <dbReference type="PROSITE" id="PS51352"/>
    </source>
</evidence>